<evidence type="ECO:0000313" key="3">
    <source>
        <dbReference type="EMBL" id="RHW55058.1"/>
    </source>
</evidence>
<proteinExistence type="predicted"/>
<keyword evidence="1" id="KW-0175">Coiled coil</keyword>
<dbReference type="AlphaFoldDB" id="A0A396SSU2"/>
<dbReference type="Gene3D" id="1.10.287.1490">
    <property type="match status" value="1"/>
</dbReference>
<feature type="coiled-coil region" evidence="1">
    <location>
        <begin position="216"/>
        <end position="293"/>
    </location>
</feature>
<keyword evidence="2" id="KW-0472">Membrane</keyword>
<protein>
    <submittedName>
        <fullName evidence="3">Uncharacterized protein</fullName>
    </submittedName>
</protein>
<dbReference type="Proteomes" id="UP000265862">
    <property type="component" value="Unassembled WGS sequence"/>
</dbReference>
<evidence type="ECO:0000313" key="4">
    <source>
        <dbReference type="Proteomes" id="UP000265862"/>
    </source>
</evidence>
<accession>A0A396SSU2</accession>
<gene>
    <name evidence="3" type="ORF">DS835_01405</name>
</gene>
<sequence length="301" mass="35179">MNEYFEGLIERIQSAFGIKPKEEEYEPQEPYHDRKKYLKHTTIFWSILAIILIVPICMTRKEQYNVPTQFYNNTNITQSATIQKVKSSYNPDTKLLISDFFIGNQNDIDDVKDDRNLANIKYSIAYTINHNKKTKYPTKIVRVNDHYIVVITQNVDAGYGLLAYKITPEKIKKAINTDCANAEATFYLKEDQVANNKNLRINNDSYYVEDYKKFALKNYEEMITDLNKKISEKKSVIADDNKLLAKLNSKIENALKQNKSDLQDQINDTENDIAEKKKEINDCKKEINDYQDRINHVTIMN</sequence>
<dbReference type="RefSeq" id="WP_118897589.1">
    <property type="nucleotide sequence ID" value="NZ_QOCV01000003.1"/>
</dbReference>
<dbReference type="EMBL" id="QOCV01000003">
    <property type="protein sequence ID" value="RHW55058.1"/>
    <property type="molecule type" value="Genomic_DNA"/>
</dbReference>
<reference evidence="3 4" key="1">
    <citation type="submission" date="2018-07" db="EMBL/GenBank/DDBJ databases">
        <title>Genome sequences of six Lactobacillus spp. isolated from bumble bee guts.</title>
        <authorList>
            <person name="Motta E.V.S."/>
            <person name="Moran N.A."/>
        </authorList>
    </citation>
    <scope>NUCLEOTIDE SEQUENCE [LARGE SCALE GENOMIC DNA]</scope>
    <source>
        <strain evidence="3 4">OCC3</strain>
    </source>
</reference>
<keyword evidence="2" id="KW-0812">Transmembrane</keyword>
<organism evidence="3 4">
    <name type="scientific">Lactobacillus bombicola</name>
    <dbReference type="NCBI Taxonomy" id="1505723"/>
    <lineage>
        <taxon>Bacteria</taxon>
        <taxon>Bacillati</taxon>
        <taxon>Bacillota</taxon>
        <taxon>Bacilli</taxon>
        <taxon>Lactobacillales</taxon>
        <taxon>Lactobacillaceae</taxon>
        <taxon>Lactobacillus</taxon>
    </lineage>
</organism>
<name>A0A396SSU2_9LACO</name>
<evidence type="ECO:0000256" key="1">
    <source>
        <dbReference type="SAM" id="Coils"/>
    </source>
</evidence>
<evidence type="ECO:0000256" key="2">
    <source>
        <dbReference type="SAM" id="Phobius"/>
    </source>
</evidence>
<keyword evidence="2" id="KW-1133">Transmembrane helix</keyword>
<feature type="transmembrane region" description="Helical" evidence="2">
    <location>
        <begin position="37"/>
        <end position="58"/>
    </location>
</feature>
<comment type="caution">
    <text evidence="3">The sequence shown here is derived from an EMBL/GenBank/DDBJ whole genome shotgun (WGS) entry which is preliminary data.</text>
</comment>